<dbReference type="InterPro" id="IPR050361">
    <property type="entry name" value="MPP/UQCRC_Complex"/>
</dbReference>
<feature type="domain" description="Peptidase M16 N-terminal" evidence="1">
    <location>
        <begin position="29"/>
        <end position="150"/>
    </location>
</feature>
<evidence type="ECO:0000259" key="1">
    <source>
        <dbReference type="Pfam" id="PF00675"/>
    </source>
</evidence>
<evidence type="ECO:0000259" key="2">
    <source>
        <dbReference type="Pfam" id="PF05193"/>
    </source>
</evidence>
<reference evidence="4" key="1">
    <citation type="journal article" date="2019" name="Int. J. Syst. Evol. Microbiol.">
        <title>The Global Catalogue of Microorganisms (GCM) 10K type strain sequencing project: providing services to taxonomists for standard genome sequencing and annotation.</title>
        <authorList>
            <consortium name="The Broad Institute Genomics Platform"/>
            <consortium name="The Broad Institute Genome Sequencing Center for Infectious Disease"/>
            <person name="Wu L."/>
            <person name="Ma J."/>
        </authorList>
    </citation>
    <scope>NUCLEOTIDE SEQUENCE [LARGE SCALE GENOMIC DNA]</scope>
    <source>
        <strain evidence="4">NBRC 106593</strain>
    </source>
</reference>
<dbReference type="Pfam" id="PF00675">
    <property type="entry name" value="Peptidase_M16"/>
    <property type="match status" value="1"/>
</dbReference>
<dbReference type="PANTHER" id="PTHR11851:SF224">
    <property type="entry name" value="PROCESSING PROTEASE"/>
    <property type="match status" value="1"/>
</dbReference>
<dbReference type="Gene3D" id="3.30.830.10">
    <property type="entry name" value="Metalloenzyme, LuxS/M16 peptidase-like"/>
    <property type="match status" value="2"/>
</dbReference>
<sequence length="434" mass="46850">MSARPAVAPPQPWTFPVPDSFRLPNGMQVLLYRRPGQKVISTRLVVPVPLSAEPRAVEGVATIVSRTLDEGTLSRSADETAELLERHGIAYGASFGQNGLTLDTESTARGLNVGWELLAEFLGRPAFDETEVDRHVRQRLSEIDHQLANPGSRAAVEWVKTYYTPGSRASRPTAGSADTVAAITPDDCRDFYGYLSPRHSTLIVAGDFDDPREALAGTLGAWSPVTTPAPSTHDELADDRARIVFVDRPGSVQTELYVGQAGPARRVDWAPYPVLGFVLGGAPTARIDAVLREEKGYTYGIRAGFRPRKDDGTFLVSGSVRADVTAPALDLLLTILDGATEFTSEEVRNGADYVARTAPGRYATADVVADEAAGLALFGLGTDYVTEYLAQLPTLTADDVSQAWSLWRDTPAASCWWGMPPSTRMRSARSVTVT</sequence>
<evidence type="ECO:0000313" key="3">
    <source>
        <dbReference type="EMBL" id="MFC6713137.1"/>
    </source>
</evidence>
<dbReference type="Pfam" id="PF05193">
    <property type="entry name" value="Peptidase_M16_C"/>
    <property type="match status" value="1"/>
</dbReference>
<name>A0ABW2AQ03_9MICO</name>
<dbReference type="RefSeq" id="WP_377820693.1">
    <property type="nucleotide sequence ID" value="NZ_JBHSWJ010000002.1"/>
</dbReference>
<dbReference type="InterPro" id="IPR011249">
    <property type="entry name" value="Metalloenz_LuxS/M16"/>
</dbReference>
<dbReference type="Proteomes" id="UP001596356">
    <property type="component" value="Unassembled WGS sequence"/>
</dbReference>
<dbReference type="PANTHER" id="PTHR11851">
    <property type="entry name" value="METALLOPROTEASE"/>
    <property type="match status" value="1"/>
</dbReference>
<proteinExistence type="predicted"/>
<evidence type="ECO:0000313" key="4">
    <source>
        <dbReference type="Proteomes" id="UP001596356"/>
    </source>
</evidence>
<feature type="domain" description="Peptidase M16 C-terminal" evidence="2">
    <location>
        <begin position="183"/>
        <end position="347"/>
    </location>
</feature>
<dbReference type="SUPFAM" id="SSF63411">
    <property type="entry name" value="LuxS/MPP-like metallohydrolase"/>
    <property type="match status" value="2"/>
</dbReference>
<dbReference type="EMBL" id="JBHSWJ010000002">
    <property type="protein sequence ID" value="MFC6713137.1"/>
    <property type="molecule type" value="Genomic_DNA"/>
</dbReference>
<protein>
    <submittedName>
        <fullName evidence="3">M16 family metallopeptidase</fullName>
    </submittedName>
</protein>
<dbReference type="InterPro" id="IPR007863">
    <property type="entry name" value="Peptidase_M16_C"/>
</dbReference>
<keyword evidence="4" id="KW-1185">Reference proteome</keyword>
<comment type="caution">
    <text evidence="3">The sequence shown here is derived from an EMBL/GenBank/DDBJ whole genome shotgun (WGS) entry which is preliminary data.</text>
</comment>
<organism evidence="3 4">
    <name type="scientific">Branchiibius cervicis</name>
    <dbReference type="NCBI Taxonomy" id="908252"/>
    <lineage>
        <taxon>Bacteria</taxon>
        <taxon>Bacillati</taxon>
        <taxon>Actinomycetota</taxon>
        <taxon>Actinomycetes</taxon>
        <taxon>Micrococcales</taxon>
        <taxon>Dermacoccaceae</taxon>
        <taxon>Branchiibius</taxon>
    </lineage>
</organism>
<accession>A0ABW2AQ03</accession>
<gene>
    <name evidence="3" type="ORF">ACFQBT_04435</name>
</gene>
<dbReference type="InterPro" id="IPR011765">
    <property type="entry name" value="Pept_M16_N"/>
</dbReference>